<dbReference type="EMBL" id="KU160660">
    <property type="protein sequence ID" value="ALY09903.1"/>
    <property type="molecule type" value="Genomic_DNA"/>
</dbReference>
<sequence length="131" mass="14616">MNENRDRLAADIATATSQWVTPLEQGETETLAMELDAMNWEKREIIETQEQADAVREGTVVIDSYRPDFKGDVYRASLTPYRGSPITWWQAGPQTCFKSVQLPALVLLQGTGPTLAELKQAMGIMTKGKIQ</sequence>
<keyword evidence="2" id="KW-1185">Reference proteome</keyword>
<proteinExistence type="predicted"/>
<dbReference type="RefSeq" id="YP_009616631.1">
    <property type="nucleotide sequence ID" value="NC_042053.1"/>
</dbReference>
<gene>
    <name evidence="1" type="primary">57</name>
    <name evidence="1" type="ORF">PRINCESSTRINA_57</name>
</gene>
<organism evidence="1 2">
    <name type="scientific">Arthrobacter phage PrincessTrina</name>
    <dbReference type="NCBI Taxonomy" id="1772328"/>
    <lineage>
        <taxon>Viruses</taxon>
        <taxon>Duplodnaviria</taxon>
        <taxon>Heunggongvirae</taxon>
        <taxon>Uroviricota</taxon>
        <taxon>Caudoviricetes</taxon>
        <taxon>Klausavirus</taxon>
        <taxon>Klausavirus princesstrina</taxon>
    </lineage>
</organism>
<evidence type="ECO:0000313" key="1">
    <source>
        <dbReference type="EMBL" id="ALY09903.1"/>
    </source>
</evidence>
<protein>
    <submittedName>
        <fullName evidence="1">Uncharacterized protein</fullName>
    </submittedName>
</protein>
<accession>A0A0U4IN81</accession>
<dbReference type="Proteomes" id="UP000229287">
    <property type="component" value="Segment"/>
</dbReference>
<dbReference type="OrthoDB" id="28605at10239"/>
<dbReference type="GeneID" id="40093131"/>
<dbReference type="KEGG" id="vg:40093131"/>
<name>A0A0U4IN81_9CAUD</name>
<reference evidence="1 2" key="1">
    <citation type="submission" date="2015-11" db="EMBL/GenBank/DDBJ databases">
        <authorList>
            <person name="Terry K."/>
            <person name="Dunbar D."/>
            <person name="Bradley K.W."/>
            <person name="Asai D.J."/>
            <person name="Bowman C.A."/>
            <person name="Russell D.A."/>
            <person name="Pope W.H."/>
            <person name="Jacobs-Sera D."/>
            <person name="Hendrix R.W."/>
            <person name="Hatfull G.F."/>
        </authorList>
    </citation>
    <scope>NUCLEOTIDE SEQUENCE [LARGE SCALE GENOMIC DNA]</scope>
</reference>
<evidence type="ECO:0000313" key="2">
    <source>
        <dbReference type="Proteomes" id="UP000229287"/>
    </source>
</evidence>